<dbReference type="AlphaFoldDB" id="A0A1H7MV12"/>
<sequence>MAKQKKTLTTTLIVLLLFVIAVQFIPKAERNDSARGAKAITKQYDVPEKVQSILQKACFDCHSNRTEYPWYSNIQPFAKFMEGHILRGKDELNFDEFGSYAIKKQYNKLRSLENQLENEAMPLRSYTLIHHNARLSNEEISLLTNWSKALRNKMDIKL</sequence>
<organism evidence="2 3">
    <name type="scientific">Olivibacter domesticus</name>
    <name type="common">Pseudosphingobacterium domesticum</name>
    <dbReference type="NCBI Taxonomy" id="407022"/>
    <lineage>
        <taxon>Bacteria</taxon>
        <taxon>Pseudomonadati</taxon>
        <taxon>Bacteroidota</taxon>
        <taxon>Sphingobacteriia</taxon>
        <taxon>Sphingobacteriales</taxon>
        <taxon>Sphingobacteriaceae</taxon>
        <taxon>Olivibacter</taxon>
    </lineage>
</organism>
<feature type="domain" description="Haem-binding" evidence="1">
    <location>
        <begin position="16"/>
        <end position="151"/>
    </location>
</feature>
<dbReference type="STRING" id="407022.SAMN05661044_02143"/>
<evidence type="ECO:0000313" key="3">
    <source>
        <dbReference type="Proteomes" id="UP000199421"/>
    </source>
</evidence>
<keyword evidence="3" id="KW-1185">Reference proteome</keyword>
<dbReference type="Proteomes" id="UP000199421">
    <property type="component" value="Unassembled WGS sequence"/>
</dbReference>
<gene>
    <name evidence="2" type="ORF">SAMN05661044_02143</name>
</gene>
<reference evidence="3" key="1">
    <citation type="submission" date="2016-10" db="EMBL/GenBank/DDBJ databases">
        <authorList>
            <person name="Varghese N."/>
            <person name="Submissions S."/>
        </authorList>
    </citation>
    <scope>NUCLEOTIDE SEQUENCE [LARGE SCALE GENOMIC DNA]</scope>
    <source>
        <strain evidence="3">DSM 18733</strain>
    </source>
</reference>
<dbReference type="Pfam" id="PF14376">
    <property type="entry name" value="Haem_bd"/>
    <property type="match status" value="1"/>
</dbReference>
<evidence type="ECO:0000313" key="2">
    <source>
        <dbReference type="EMBL" id="SEL15196.1"/>
    </source>
</evidence>
<dbReference type="EMBL" id="FOAF01000001">
    <property type="protein sequence ID" value="SEL15196.1"/>
    <property type="molecule type" value="Genomic_DNA"/>
</dbReference>
<dbReference type="RefSeq" id="WP_093323302.1">
    <property type="nucleotide sequence ID" value="NZ_FOAF01000001.1"/>
</dbReference>
<proteinExistence type="predicted"/>
<dbReference type="SMART" id="SM01235">
    <property type="entry name" value="Haem_bd"/>
    <property type="match status" value="1"/>
</dbReference>
<accession>A0A1H7MV12</accession>
<protein>
    <submittedName>
        <fullName evidence="2">Haem-binding domain-containing protein</fullName>
    </submittedName>
</protein>
<name>A0A1H7MV12_OLID1</name>
<evidence type="ECO:0000259" key="1">
    <source>
        <dbReference type="SMART" id="SM01235"/>
    </source>
</evidence>
<dbReference type="InterPro" id="IPR025992">
    <property type="entry name" value="Haem-bd"/>
</dbReference>
<dbReference type="OrthoDB" id="196738at2"/>